<feature type="transmembrane region" description="Helical" evidence="1">
    <location>
        <begin position="16"/>
        <end position="34"/>
    </location>
</feature>
<evidence type="ECO:0000313" key="3">
    <source>
        <dbReference type="Proteomes" id="UP000371977"/>
    </source>
</evidence>
<dbReference type="Proteomes" id="UP000371977">
    <property type="component" value="Unassembled WGS sequence"/>
</dbReference>
<dbReference type="InterPro" id="IPR018580">
    <property type="entry name" value="Uncharacterised_YfhO"/>
</dbReference>
<feature type="transmembrane region" description="Helical" evidence="1">
    <location>
        <begin position="441"/>
        <end position="462"/>
    </location>
</feature>
<accession>A0A6C2C4A6</accession>
<evidence type="ECO:0000313" key="2">
    <source>
        <dbReference type="EMBL" id="TYC48403.1"/>
    </source>
</evidence>
<dbReference type="PANTHER" id="PTHR38454:SF1">
    <property type="entry name" value="INTEGRAL MEMBRANE PROTEIN"/>
    <property type="match status" value="1"/>
</dbReference>
<dbReference type="EMBL" id="SDGZ01000020">
    <property type="protein sequence ID" value="TYC48403.1"/>
    <property type="molecule type" value="Genomic_DNA"/>
</dbReference>
<keyword evidence="3" id="KW-1185">Reference proteome</keyword>
<dbReference type="AlphaFoldDB" id="A0A6C2C4A6"/>
<comment type="caution">
    <text evidence="2">The sequence shown here is derived from an EMBL/GenBank/DDBJ whole genome shotgun (WGS) entry which is preliminary data.</text>
</comment>
<feature type="transmembrane region" description="Helical" evidence="1">
    <location>
        <begin position="139"/>
        <end position="157"/>
    </location>
</feature>
<sequence length="881" mass="99896">MHKRLNPFSWRPSTRILWVSFLLPTLIMLGYFAYRKMAPFGSSSILTVDLGQQYIDFFASYKNALTGNFSSIFFNFAKGLGGETFGDWAYYLMSPTNLLLLPFSNALLPVGILFLTVIKYGLASWSMAFALKRMRWQNNWSLVFFGLIYSMSGWFVANELNLLWLDAAILLPFIVVGLEKYLNEQSKWQYILPLTAMLVINYYMAYMVGLFMILYFIWHLSWLPFGWRERLRMLRKFVFGSLVSIGLSAVIWLPTAYTLLNSKGQYMLENLNWNFEYNPADFIGKFFLGTFNFDQMPTGLPNIFVGSLVLIAIWFFFTSNQIRWQTRLWAGIITAFLVISMMYAPLDLAWHAFQFPVWYPYRFSFVFSFWLIWIAGSIWTPNLKFDWWQLGLLLALVAGSFIYLYTRLGKLNFLTQSQLIIGISIFALMLILHILASNNNWWLWAIGILTIGEMVTSTIWTLNQFTYLTNDEYTTYIRALEKATNTFKKSNRDFYRVAQSFQRTKGDPLQGNYYGASTFSSALEHQQSSFMAAIGQPEGDNYVSYSNGTLLTDDLLGMRYLMQPTGNASEDKGTPSNMATFPRWDTNGIYTIDNSTDDVVISENANALPLIFAASPNALNLHFKTDDPLTNQNRLWATLTGYDNNDVFTSKNFDSTSVDNLNSSETITGAYFKKLDTTKPASISLTYTPQSDDPYYLTLGGELSADDVSITVNGTPLAAIPSHRHTIILPLPANVSGQPQVITLTLNKNDVWLQNVSLYASNQAAITAGAQQLQQSAITDLKFSDTQISGNIDLPANQNLLMTTIPYAEGWKIEVDGKQVDSTKIGGFFLGATITPGQHRIKLTFTPPYLKWGLIITSGTVLFTLGLLWTDTFGRRGHKKS</sequence>
<dbReference type="RefSeq" id="WP_148623150.1">
    <property type="nucleotide sequence ID" value="NZ_SDGZ01000020.1"/>
</dbReference>
<feature type="transmembrane region" description="Helical" evidence="1">
    <location>
        <begin position="329"/>
        <end position="349"/>
    </location>
</feature>
<evidence type="ECO:0000256" key="1">
    <source>
        <dbReference type="SAM" id="Phobius"/>
    </source>
</evidence>
<feature type="transmembrane region" description="Helical" evidence="1">
    <location>
        <begin position="361"/>
        <end position="381"/>
    </location>
</feature>
<feature type="transmembrane region" description="Helical" evidence="1">
    <location>
        <begin position="387"/>
        <end position="406"/>
    </location>
</feature>
<feature type="transmembrane region" description="Helical" evidence="1">
    <location>
        <begin position="238"/>
        <end position="260"/>
    </location>
</feature>
<protein>
    <recommendedName>
        <fullName evidence="4">YfhO family protein</fullName>
    </recommendedName>
</protein>
<keyword evidence="1" id="KW-0472">Membrane</keyword>
<evidence type="ECO:0008006" key="4">
    <source>
        <dbReference type="Google" id="ProtNLM"/>
    </source>
</evidence>
<reference evidence="2 3" key="1">
    <citation type="submission" date="2019-01" db="EMBL/GenBank/DDBJ databases">
        <title>Weissella sp. nov., a novel lactic acid bacterium isolated from animal feces.</title>
        <authorList>
            <person name="Wang L.-T."/>
        </authorList>
    </citation>
    <scope>NUCLEOTIDE SEQUENCE [LARGE SCALE GENOMIC DNA]</scope>
    <source>
        <strain evidence="2 3">8H-2</strain>
    </source>
</reference>
<keyword evidence="1" id="KW-1133">Transmembrane helix</keyword>
<dbReference type="PANTHER" id="PTHR38454">
    <property type="entry name" value="INTEGRAL MEMBRANE PROTEIN-RELATED"/>
    <property type="match status" value="1"/>
</dbReference>
<gene>
    <name evidence="2" type="ORF">ESZ50_08545</name>
</gene>
<dbReference type="Pfam" id="PF09586">
    <property type="entry name" value="YfhO"/>
    <property type="match status" value="1"/>
</dbReference>
<feature type="transmembrane region" description="Helical" evidence="1">
    <location>
        <begin position="98"/>
        <end position="118"/>
    </location>
</feature>
<feature type="transmembrane region" description="Helical" evidence="1">
    <location>
        <begin position="849"/>
        <end position="869"/>
    </location>
</feature>
<feature type="transmembrane region" description="Helical" evidence="1">
    <location>
        <begin position="299"/>
        <end position="317"/>
    </location>
</feature>
<feature type="transmembrane region" description="Helical" evidence="1">
    <location>
        <begin position="194"/>
        <end position="218"/>
    </location>
</feature>
<dbReference type="OrthoDB" id="9815466at2"/>
<name>A0A6C2C4A6_9LACO</name>
<proteinExistence type="predicted"/>
<organism evidence="2 3">
    <name type="scientific">Weissella muntiaci</name>
    <dbReference type="NCBI Taxonomy" id="2508881"/>
    <lineage>
        <taxon>Bacteria</taxon>
        <taxon>Bacillati</taxon>
        <taxon>Bacillota</taxon>
        <taxon>Bacilli</taxon>
        <taxon>Lactobacillales</taxon>
        <taxon>Lactobacillaceae</taxon>
        <taxon>Weissella</taxon>
    </lineage>
</organism>
<keyword evidence="1" id="KW-0812">Transmembrane</keyword>
<feature type="transmembrane region" description="Helical" evidence="1">
    <location>
        <begin position="418"/>
        <end position="435"/>
    </location>
</feature>